<proteinExistence type="predicted"/>
<dbReference type="InterPro" id="IPR015890">
    <property type="entry name" value="Chorismate_C"/>
</dbReference>
<evidence type="ECO:0000256" key="1">
    <source>
        <dbReference type="SAM" id="MobiDB-lite"/>
    </source>
</evidence>
<evidence type="ECO:0000313" key="4">
    <source>
        <dbReference type="Proteomes" id="UP001379945"/>
    </source>
</evidence>
<dbReference type="GO" id="GO:0008483">
    <property type="term" value="F:transaminase activity"/>
    <property type="evidence" value="ECO:0007669"/>
    <property type="project" value="UniProtKB-KW"/>
</dbReference>
<evidence type="ECO:0000259" key="2">
    <source>
        <dbReference type="Pfam" id="PF00425"/>
    </source>
</evidence>
<dbReference type="InterPro" id="IPR043131">
    <property type="entry name" value="BCAT-like_N"/>
</dbReference>
<reference evidence="3 4" key="1">
    <citation type="submission" date="2024-04" db="EMBL/GenBank/DDBJ databases">
        <title>Novel species of the genus Ideonella isolated from streams.</title>
        <authorList>
            <person name="Lu H."/>
        </authorList>
    </citation>
    <scope>NUCLEOTIDE SEQUENCE [LARGE SCALE GENOMIC DNA]</scope>
    <source>
        <strain evidence="3 4">LYT19W</strain>
    </source>
</reference>
<keyword evidence="3" id="KW-0808">Transferase</keyword>
<protein>
    <submittedName>
        <fullName evidence="3">Bifunctional anthranilate synthase component I family protein/class IV aminotransferase</fullName>
    </submittedName>
</protein>
<dbReference type="EMBL" id="JBBUTI010000007">
    <property type="protein sequence ID" value="MEK8047149.1"/>
    <property type="molecule type" value="Genomic_DNA"/>
</dbReference>
<organism evidence="3 4">
    <name type="scientific">Ideonella margarita</name>
    <dbReference type="NCBI Taxonomy" id="2984191"/>
    <lineage>
        <taxon>Bacteria</taxon>
        <taxon>Pseudomonadati</taxon>
        <taxon>Pseudomonadota</taxon>
        <taxon>Betaproteobacteria</taxon>
        <taxon>Burkholderiales</taxon>
        <taxon>Sphaerotilaceae</taxon>
        <taxon>Ideonella</taxon>
    </lineage>
</organism>
<feature type="region of interest" description="Disordered" evidence="1">
    <location>
        <begin position="75"/>
        <end position="101"/>
    </location>
</feature>
<dbReference type="SUPFAM" id="SSF56322">
    <property type="entry name" value="ADC synthase"/>
    <property type="match status" value="1"/>
</dbReference>
<dbReference type="PRINTS" id="PR00095">
    <property type="entry name" value="ANTSNTHASEI"/>
</dbReference>
<feature type="domain" description="Chorismate-utilising enzyme C-terminal" evidence="2">
    <location>
        <begin position="152"/>
        <end position="425"/>
    </location>
</feature>
<dbReference type="InterPro" id="IPR005801">
    <property type="entry name" value="ADC_synthase"/>
</dbReference>
<keyword evidence="4" id="KW-1185">Reference proteome</keyword>
<dbReference type="InterPro" id="IPR019999">
    <property type="entry name" value="Anth_synth_I-like"/>
</dbReference>
<dbReference type="Pfam" id="PF01063">
    <property type="entry name" value="Aminotran_4"/>
    <property type="match status" value="1"/>
</dbReference>
<dbReference type="Proteomes" id="UP001379945">
    <property type="component" value="Unassembled WGS sequence"/>
</dbReference>
<dbReference type="Gene3D" id="3.30.470.10">
    <property type="match status" value="1"/>
</dbReference>
<dbReference type="InterPro" id="IPR043132">
    <property type="entry name" value="BCAT-like_C"/>
</dbReference>
<feature type="compositionally biased region" description="Basic and acidic residues" evidence="1">
    <location>
        <begin position="86"/>
        <end position="101"/>
    </location>
</feature>
<dbReference type="InterPro" id="IPR001544">
    <property type="entry name" value="Aminotrans_IV"/>
</dbReference>
<dbReference type="Gene3D" id="3.20.10.10">
    <property type="entry name" value="D-amino Acid Aminotransferase, subunit A, domain 2"/>
    <property type="match status" value="1"/>
</dbReference>
<dbReference type="PANTHER" id="PTHR11236">
    <property type="entry name" value="AMINOBENZOATE/ANTHRANILATE SYNTHASE"/>
    <property type="match status" value="1"/>
</dbReference>
<dbReference type="Gene3D" id="3.60.120.10">
    <property type="entry name" value="Anthranilate synthase"/>
    <property type="match status" value="1"/>
</dbReference>
<dbReference type="PANTHER" id="PTHR11236:SF50">
    <property type="entry name" value="AMINODEOXYCHORISMATE SYNTHASE COMPONENT 1"/>
    <property type="match status" value="1"/>
</dbReference>
<accession>A0ABU9C8U9</accession>
<sequence>MHAEAAPLGPFALLDDRRAGMSRLYTAFVLEHRCDDPAQLAAVWAAVEADQQRGLHAVLLADYEWGARLQGAGAQAWPGEHAGGSKQDRATDCARDDDHDNNNNAGALRVLMFQQLQHLDAAATDAWLQQHDGSQAQPGPAGVMGWQPEIDEAGYTAMIDAVQAAIRAGETYQVNATFRVAGLAHGTPLALFRRLRARQSVAFSACVALPGPGEARHVLSMSPELFLQHEAGVLTARPMKGTAPREGTPELDAEAAGRLQRDVKNRAENLMIVDLLRNDLGRIADIGSVKVPALFAIEAYSTVFQMTSTVQARLKPGLGMPQILKATFPCGSITGAPKHHTMDLIRGYEHSPRGLYCGAIGWVDAPGPDAPAGAPGAFCLNVAIRTLVLEAPRASDGLRPVKMGLGAGIVLDSVAADEWQECLLKGRFATDVDPGFTLFETMKLERQPDGAVLALRLDAHLARLARSAAALAFAFDAGAAVAALRGELDAAQAEAPDAWRLRLDLSFDGTLRTKRAPMLPLAAELLDTQQRVGLCLASQRLPAQDALRAHKTSHRQLYDQAIATAEAAGAFDALFITEDGRVAEGARSSVLVRQGDVWWTPPVADSALPGVMRAALLASGLDGLPVRERSLRWPDVAAADELAVCNALRGVLRARWVGPTP</sequence>
<name>A0ABU9C8U9_9BURK</name>
<dbReference type="SUPFAM" id="SSF56752">
    <property type="entry name" value="D-aminoacid aminotransferase-like PLP-dependent enzymes"/>
    <property type="match status" value="1"/>
</dbReference>
<evidence type="ECO:0000313" key="3">
    <source>
        <dbReference type="EMBL" id="MEK8047149.1"/>
    </source>
</evidence>
<dbReference type="InterPro" id="IPR036038">
    <property type="entry name" value="Aminotransferase-like"/>
</dbReference>
<keyword evidence="3" id="KW-0032">Aminotransferase</keyword>
<comment type="caution">
    <text evidence="3">The sequence shown here is derived from an EMBL/GenBank/DDBJ whole genome shotgun (WGS) entry which is preliminary data.</text>
</comment>
<dbReference type="Pfam" id="PF00425">
    <property type="entry name" value="Chorismate_bind"/>
    <property type="match status" value="1"/>
</dbReference>
<dbReference type="RefSeq" id="WP_341399444.1">
    <property type="nucleotide sequence ID" value="NZ_JBBUTI010000007.1"/>
</dbReference>
<gene>
    <name evidence="3" type="ORF">AACH00_12370</name>
</gene>